<feature type="domain" description="SAM" evidence="3">
    <location>
        <begin position="92"/>
        <end position="151"/>
    </location>
</feature>
<dbReference type="Proteomes" id="UP001148018">
    <property type="component" value="Unassembled WGS sequence"/>
</dbReference>
<dbReference type="EMBL" id="JANIIK010000042">
    <property type="protein sequence ID" value="KAJ3606574.1"/>
    <property type="molecule type" value="Genomic_DNA"/>
</dbReference>
<protein>
    <recommendedName>
        <fullName evidence="8">Connector enhancer of kinase suppressor of ras 3</fullName>
    </recommendedName>
</protein>
<dbReference type="InterPro" id="IPR010599">
    <property type="entry name" value="CNK2/3_dom"/>
</dbReference>
<dbReference type="CDD" id="cd06748">
    <property type="entry name" value="PDZ_CNK1_2_3-like"/>
    <property type="match status" value="1"/>
</dbReference>
<feature type="compositionally biased region" description="Basic residues" evidence="2">
    <location>
        <begin position="539"/>
        <end position="549"/>
    </location>
</feature>
<dbReference type="PANTHER" id="PTHR12844">
    <property type="entry name" value="CONNECTOR ENCHANCER OF KINASE SUPPRESSOR OF RAS"/>
    <property type="match status" value="1"/>
</dbReference>
<feature type="region of interest" description="Disordered" evidence="2">
    <location>
        <begin position="639"/>
        <end position="679"/>
    </location>
</feature>
<dbReference type="Gene3D" id="1.10.150.50">
    <property type="entry name" value="Transcription Factor, Ets-1"/>
    <property type="match status" value="1"/>
</dbReference>
<dbReference type="InterPro" id="IPR017874">
    <property type="entry name" value="CRIC_domain"/>
</dbReference>
<sequence>MEPVSKWTAQQVVDWMRGTALDSVVKFDKFDGKRPRSARGRSAGGRSAGGGPLGGGPLGGGPLGAAMISKGMIPNISHLSAEAAFHRPQELWSPQEGLDDSLQPYVPYFRQQEVAGERLLQLCHQELLSLGISRVGHQELLLEAVDLLCSLVSTCRRWFDEARASSTFSAREAVATETVPPECVRSRGNACAAAADLDLSDLPINLGVESDHLRTLVGRMRSASVQLQVSASERRKNPSYRGVNSQKPSNHFLTAVVELIANAKTLLGWLDRAPETGMRDLGATKNSIIQLCLELTSTVQKNCTVYEMEEKILEVSRALNIVCEGTVGATSDPVQNLVHNPASCLEVVSISNVRPGEGLGMYIKSTYDGLHVITGTTENTHRIHAGDEVVQVNGQTVVGWQLKHLVGSLKAQPGGVVLVLKKRPSGLSCTFSPAPLKNLRWRPPLVQMSGLNKPSEKKGLEHLVKAGKPGVLDLYIPPPPSVPYSPRGGNREVVMRPPSPNSSLDVGRGGRSLTLVDHDRRTSQGPSPNAPLLPTPVRMRQRSSTRGKPRPISMPAVTSSGVSDPFGRPGLYGRTAQDVLQRCLSNERIATISEEDPPCFPLPLPYQRGGSRGVDHIRGSRCFVNAELHNSATIPYQEAVGKKPPVATATAPPASSSSSLSGSKHGPSSSSSSSSRHSLLGGWLARLRLLSH</sequence>
<dbReference type="GO" id="GO:0016020">
    <property type="term" value="C:membrane"/>
    <property type="evidence" value="ECO:0007669"/>
    <property type="project" value="InterPro"/>
</dbReference>
<dbReference type="PROSITE" id="PS50106">
    <property type="entry name" value="PDZ"/>
    <property type="match status" value="1"/>
</dbReference>
<dbReference type="Pfam" id="PF06663">
    <property type="entry name" value="CNK2_3_dom"/>
    <property type="match status" value="1"/>
</dbReference>
<organism evidence="6 7">
    <name type="scientific">Muraenolepis orangiensis</name>
    <name type="common">Patagonian moray cod</name>
    <dbReference type="NCBI Taxonomy" id="630683"/>
    <lineage>
        <taxon>Eukaryota</taxon>
        <taxon>Metazoa</taxon>
        <taxon>Chordata</taxon>
        <taxon>Craniata</taxon>
        <taxon>Vertebrata</taxon>
        <taxon>Euteleostomi</taxon>
        <taxon>Actinopterygii</taxon>
        <taxon>Neopterygii</taxon>
        <taxon>Teleostei</taxon>
        <taxon>Neoteleostei</taxon>
        <taxon>Acanthomorphata</taxon>
        <taxon>Zeiogadaria</taxon>
        <taxon>Gadariae</taxon>
        <taxon>Gadiformes</taxon>
        <taxon>Muraenolepidoidei</taxon>
        <taxon>Muraenolepididae</taxon>
        <taxon>Muraenolepis</taxon>
    </lineage>
</organism>
<evidence type="ECO:0000313" key="7">
    <source>
        <dbReference type="Proteomes" id="UP001148018"/>
    </source>
</evidence>
<evidence type="ECO:0000256" key="2">
    <source>
        <dbReference type="SAM" id="MobiDB-lite"/>
    </source>
</evidence>
<comment type="similarity">
    <text evidence="1">Belongs to the CNKSR family.</text>
</comment>
<feature type="region of interest" description="Disordered" evidence="2">
    <location>
        <begin position="482"/>
        <end position="565"/>
    </location>
</feature>
<dbReference type="AlphaFoldDB" id="A0A9Q0EFX7"/>
<gene>
    <name evidence="6" type="ORF">NHX12_026095</name>
</gene>
<dbReference type="GO" id="GO:0005737">
    <property type="term" value="C:cytoplasm"/>
    <property type="evidence" value="ECO:0007669"/>
    <property type="project" value="InterPro"/>
</dbReference>
<evidence type="ECO:0000259" key="4">
    <source>
        <dbReference type="PROSITE" id="PS50106"/>
    </source>
</evidence>
<dbReference type="PROSITE" id="PS50105">
    <property type="entry name" value="SAM_DOMAIN"/>
    <property type="match status" value="1"/>
</dbReference>
<evidence type="ECO:0000256" key="1">
    <source>
        <dbReference type="ARBA" id="ARBA00009498"/>
    </source>
</evidence>
<dbReference type="OrthoDB" id="74412at2759"/>
<evidence type="ECO:0000259" key="5">
    <source>
        <dbReference type="PROSITE" id="PS51290"/>
    </source>
</evidence>
<comment type="caution">
    <text evidence="6">The sequence shown here is derived from an EMBL/GenBank/DDBJ whole genome shotgun (WGS) entry which is preliminary data.</text>
</comment>
<dbReference type="SMART" id="SM00454">
    <property type="entry name" value="SAM"/>
    <property type="match status" value="1"/>
</dbReference>
<reference evidence="6" key="1">
    <citation type="submission" date="2022-07" db="EMBL/GenBank/DDBJ databases">
        <title>Chromosome-level genome of Muraenolepis orangiensis.</title>
        <authorList>
            <person name="Kim J."/>
        </authorList>
    </citation>
    <scope>NUCLEOTIDE SEQUENCE</scope>
    <source>
        <strain evidence="6">KU_S4_2022</strain>
        <tissue evidence="6">Muscle</tissue>
    </source>
</reference>
<dbReference type="SUPFAM" id="SSF50156">
    <property type="entry name" value="PDZ domain-like"/>
    <property type="match status" value="1"/>
</dbReference>
<dbReference type="InterPro" id="IPR001478">
    <property type="entry name" value="PDZ"/>
</dbReference>
<dbReference type="InterPro" id="IPR013761">
    <property type="entry name" value="SAM/pointed_sf"/>
</dbReference>
<name>A0A9Q0EFX7_9TELE</name>
<dbReference type="GO" id="GO:0009966">
    <property type="term" value="P:regulation of signal transduction"/>
    <property type="evidence" value="ECO:0007669"/>
    <property type="project" value="InterPro"/>
</dbReference>
<evidence type="ECO:0000259" key="3">
    <source>
        <dbReference type="PROSITE" id="PS50105"/>
    </source>
</evidence>
<dbReference type="Gene3D" id="2.30.42.10">
    <property type="match status" value="1"/>
</dbReference>
<feature type="domain" description="PDZ" evidence="4">
    <location>
        <begin position="347"/>
        <end position="424"/>
    </location>
</feature>
<dbReference type="PROSITE" id="PS51290">
    <property type="entry name" value="CRIC"/>
    <property type="match status" value="1"/>
</dbReference>
<dbReference type="InterPro" id="IPR001660">
    <property type="entry name" value="SAM"/>
</dbReference>
<evidence type="ECO:0008006" key="8">
    <source>
        <dbReference type="Google" id="ProtNLM"/>
    </source>
</evidence>
<feature type="compositionally biased region" description="Low complexity" evidence="2">
    <location>
        <begin position="644"/>
        <end position="679"/>
    </location>
</feature>
<feature type="domain" description="CRIC" evidence="5">
    <location>
        <begin position="212"/>
        <end position="306"/>
    </location>
</feature>
<dbReference type="InterPro" id="IPR051566">
    <property type="entry name" value="CNKSR"/>
</dbReference>
<dbReference type="FunFam" id="2.30.42.10:FF:000060">
    <property type="entry name" value="Connector enhancer of kinase suppressor of Ras 2"/>
    <property type="match status" value="1"/>
</dbReference>
<dbReference type="InterPro" id="IPR036034">
    <property type="entry name" value="PDZ_sf"/>
</dbReference>
<dbReference type="PANTHER" id="PTHR12844:SF17">
    <property type="entry name" value="CONNECTOR ENHANCER OF KINASE SUPPRESSOR OF RAS 3"/>
    <property type="match status" value="1"/>
</dbReference>
<evidence type="ECO:0000313" key="6">
    <source>
        <dbReference type="EMBL" id="KAJ3606574.1"/>
    </source>
</evidence>
<dbReference type="Pfam" id="PF00536">
    <property type="entry name" value="SAM_1"/>
    <property type="match status" value="1"/>
</dbReference>
<dbReference type="SUPFAM" id="SSF47769">
    <property type="entry name" value="SAM/Pointed domain"/>
    <property type="match status" value="1"/>
</dbReference>
<accession>A0A9Q0EFX7</accession>
<keyword evidence="7" id="KW-1185">Reference proteome</keyword>
<feature type="compositionally biased region" description="Gly residues" evidence="2">
    <location>
        <begin position="42"/>
        <end position="57"/>
    </location>
</feature>
<feature type="region of interest" description="Disordered" evidence="2">
    <location>
        <begin position="32"/>
        <end position="57"/>
    </location>
</feature>
<dbReference type="Pfam" id="PF10534">
    <property type="entry name" value="CRIC_ras_sig"/>
    <property type="match status" value="1"/>
</dbReference>
<proteinExistence type="inferred from homology"/>